<evidence type="ECO:0000256" key="1">
    <source>
        <dbReference type="ARBA" id="ARBA00001709"/>
    </source>
</evidence>
<dbReference type="SUPFAM" id="SSF52096">
    <property type="entry name" value="ClpP/crotonase"/>
    <property type="match status" value="1"/>
</dbReference>
<reference evidence="5" key="2">
    <citation type="submission" date="2024-05" db="EMBL/GenBank/DDBJ databases">
        <authorList>
            <person name="Wolfe A."/>
        </authorList>
    </citation>
    <scope>NUCLEOTIDE SEQUENCE</scope>
    <source>
        <strain evidence="5">UMB1064</strain>
    </source>
</reference>
<evidence type="ECO:0000313" key="5">
    <source>
        <dbReference type="EMBL" id="MEO3716024.1"/>
    </source>
</evidence>
<dbReference type="Proteomes" id="UP001223646">
    <property type="component" value="Unassembled WGS sequence"/>
</dbReference>
<sequence>MTATDNGSGTARTEVDEPKVLREVHGRSGHLRLNRPKALNSLDLDMVTEVVEGLRAWRDDDSVDHIVVSSGHPKAFCAGGDVRAVRQAVLDGVPEQGEKFFRDEYEMNAMIAEFAQSKPYIAIIDGIAMGGGLGVSMHGSHRIVTERANASMPEMAIGFVPDVGITYFSQHVNTQLGGPSPAIARFAGLTGYRLTAADMLWAGWTTHAVSSAQLDEFVAALDRDGIDSALAEYALDVDSAEARELLGEPQLAEWSDCIEACFGADSWLEIERALNEAAEAGSCASSTVETFRDLLAPANPESLVAAAELYAANAGPGVTLQEALNREMKLGAYMRQHPNFAEGVRAVLVDKDRDATFKPASVQEVDVEGIRQHLS</sequence>
<dbReference type="EMBL" id="JASOOY020000001">
    <property type="protein sequence ID" value="MEO3716024.1"/>
    <property type="molecule type" value="Genomic_DNA"/>
</dbReference>
<evidence type="ECO:0000313" key="6">
    <source>
        <dbReference type="Proteomes" id="UP001223646"/>
    </source>
</evidence>
<dbReference type="Gene3D" id="3.90.226.10">
    <property type="entry name" value="2-enoyl-CoA Hydratase, Chain A, domain 1"/>
    <property type="match status" value="1"/>
</dbReference>
<organism evidence="5 6">
    <name type="scientific">Corynebacterium amycolatum</name>
    <dbReference type="NCBI Taxonomy" id="43765"/>
    <lineage>
        <taxon>Bacteria</taxon>
        <taxon>Bacillati</taxon>
        <taxon>Actinomycetota</taxon>
        <taxon>Actinomycetes</taxon>
        <taxon>Mycobacteriales</taxon>
        <taxon>Corynebacteriaceae</taxon>
        <taxon>Corynebacterium</taxon>
    </lineage>
</organism>
<dbReference type="PANTHER" id="PTHR43176:SF3">
    <property type="entry name" value="3-HYDROXYISOBUTYRYL-COA HYDROLASE, MITOCHONDRIAL"/>
    <property type="match status" value="1"/>
</dbReference>
<dbReference type="RefSeq" id="WP_284827079.1">
    <property type="nucleotide sequence ID" value="NZ_JASOOY020000001.1"/>
</dbReference>
<dbReference type="CDD" id="cd06558">
    <property type="entry name" value="crotonase-like"/>
    <property type="match status" value="1"/>
</dbReference>
<evidence type="ECO:0000256" key="2">
    <source>
        <dbReference type="ARBA" id="ARBA00011915"/>
    </source>
</evidence>
<accession>A0AAW9SSB0</accession>
<name>A0AAW9SSB0_CORAY</name>
<proteinExistence type="predicted"/>
<comment type="caution">
    <text evidence="5">The sequence shown here is derived from an EMBL/GenBank/DDBJ whole genome shotgun (WGS) entry which is preliminary data.</text>
</comment>
<dbReference type="InterPro" id="IPR032259">
    <property type="entry name" value="HIBYL-CoA-H"/>
</dbReference>
<gene>
    <name evidence="5" type="ORF">QP460_000245</name>
</gene>
<dbReference type="PANTHER" id="PTHR43176">
    <property type="entry name" value="3-HYDROXYISOBUTYRYL-COA HYDROLASE-RELATED"/>
    <property type="match status" value="1"/>
</dbReference>
<evidence type="ECO:0000256" key="3">
    <source>
        <dbReference type="ARBA" id="ARBA00022801"/>
    </source>
</evidence>
<dbReference type="EC" id="3.1.2.4" evidence="2"/>
<keyword evidence="3 5" id="KW-0378">Hydrolase</keyword>
<dbReference type="Pfam" id="PF16113">
    <property type="entry name" value="ECH_2"/>
    <property type="match status" value="1"/>
</dbReference>
<feature type="domain" description="Enoyl-CoA hydratase/isomerase" evidence="4">
    <location>
        <begin position="29"/>
        <end position="373"/>
    </location>
</feature>
<protein>
    <recommendedName>
        <fullName evidence="2">3-hydroxyisobutyryl-CoA hydrolase</fullName>
        <ecNumber evidence="2">3.1.2.4</ecNumber>
    </recommendedName>
</protein>
<dbReference type="InterPro" id="IPR045004">
    <property type="entry name" value="ECH_dom"/>
</dbReference>
<dbReference type="InterPro" id="IPR029045">
    <property type="entry name" value="ClpP/crotonase-like_dom_sf"/>
</dbReference>
<dbReference type="GO" id="GO:0003860">
    <property type="term" value="F:3-hydroxyisobutyryl-CoA hydrolase activity"/>
    <property type="evidence" value="ECO:0007669"/>
    <property type="project" value="UniProtKB-EC"/>
</dbReference>
<dbReference type="GO" id="GO:0006574">
    <property type="term" value="P:L-valine catabolic process"/>
    <property type="evidence" value="ECO:0007669"/>
    <property type="project" value="TreeGrafter"/>
</dbReference>
<evidence type="ECO:0000259" key="4">
    <source>
        <dbReference type="Pfam" id="PF16113"/>
    </source>
</evidence>
<reference evidence="5" key="1">
    <citation type="submission" date="2023-05" db="EMBL/GenBank/DDBJ databases">
        <authorList>
            <person name="Du J."/>
        </authorList>
    </citation>
    <scope>NUCLEOTIDE SEQUENCE</scope>
    <source>
        <strain evidence="5">UMB1064</strain>
    </source>
</reference>
<comment type="catalytic activity">
    <reaction evidence="1">
        <text>3-hydroxy-2-methylpropanoyl-CoA + H2O = 3-hydroxy-2-methylpropanoate + CoA + H(+)</text>
        <dbReference type="Rhea" id="RHEA:20888"/>
        <dbReference type="ChEBI" id="CHEBI:11805"/>
        <dbReference type="ChEBI" id="CHEBI:15377"/>
        <dbReference type="ChEBI" id="CHEBI:15378"/>
        <dbReference type="ChEBI" id="CHEBI:57287"/>
        <dbReference type="ChEBI" id="CHEBI:57340"/>
        <dbReference type="EC" id="3.1.2.4"/>
    </reaction>
</comment>
<dbReference type="AlphaFoldDB" id="A0AAW9SSB0"/>
<dbReference type="NCBIfam" id="NF004127">
    <property type="entry name" value="PRK05617.1"/>
    <property type="match status" value="1"/>
</dbReference>